<dbReference type="EMBL" id="DSDS01000097">
    <property type="protein sequence ID" value="HET97901.1"/>
    <property type="molecule type" value="Genomic_DNA"/>
</dbReference>
<evidence type="ECO:0000313" key="1">
    <source>
        <dbReference type="EMBL" id="HET97901.1"/>
    </source>
</evidence>
<sequence length="169" mass="19267">MSDRLKFERFLWFHRQVKDGRFPNASSLVAEYGVSARTAQRDIEFIRDRLHAPLHYQPRRRGYSYTDQTYELPAAWINETNVLALALAVRLAATVPDVAMKVELCCLIDKVFPLAGKGAGSCLERVGEKISVKNIEYSRVEEHCFRLLIQALFADRSLAITYHSPHSGI</sequence>
<gene>
    <name evidence="1" type="ORF">ENN98_04285</name>
</gene>
<reference evidence="1" key="1">
    <citation type="journal article" date="2020" name="mSystems">
        <title>Genome- and Community-Level Interaction Insights into Carbon Utilization and Element Cycling Functions of Hydrothermarchaeota in Hydrothermal Sediment.</title>
        <authorList>
            <person name="Zhou Z."/>
            <person name="Liu Y."/>
            <person name="Xu W."/>
            <person name="Pan J."/>
            <person name="Luo Z.H."/>
            <person name="Li M."/>
        </authorList>
    </citation>
    <scope>NUCLEOTIDE SEQUENCE [LARGE SCALE GENOMIC DNA]</scope>
    <source>
        <strain evidence="1">SpSt-1224</strain>
    </source>
</reference>
<dbReference type="AlphaFoldDB" id="A0A7C2TKN4"/>
<comment type="caution">
    <text evidence="1">The sequence shown here is derived from an EMBL/GenBank/DDBJ whole genome shotgun (WGS) entry which is preliminary data.</text>
</comment>
<name>A0A7C2TKN4_9BACT</name>
<accession>A0A7C2TKN4</accession>
<proteinExistence type="predicted"/>
<protein>
    <submittedName>
        <fullName evidence="1">WYL domain-containing protein</fullName>
    </submittedName>
</protein>
<dbReference type="Proteomes" id="UP000885986">
    <property type="component" value="Unassembled WGS sequence"/>
</dbReference>
<organism evidence="1">
    <name type="scientific">Desulfurivibrio alkaliphilus</name>
    <dbReference type="NCBI Taxonomy" id="427923"/>
    <lineage>
        <taxon>Bacteria</taxon>
        <taxon>Pseudomonadati</taxon>
        <taxon>Thermodesulfobacteriota</taxon>
        <taxon>Desulfobulbia</taxon>
        <taxon>Desulfobulbales</taxon>
        <taxon>Desulfobulbaceae</taxon>
        <taxon>Desulfurivibrio</taxon>
    </lineage>
</organism>
<feature type="non-terminal residue" evidence="1">
    <location>
        <position position="169"/>
    </location>
</feature>